<evidence type="ECO:0000313" key="6">
    <source>
        <dbReference type="EMBL" id="KAF9524327.1"/>
    </source>
</evidence>
<evidence type="ECO:0000256" key="5">
    <source>
        <dbReference type="SAM" id="Phobius"/>
    </source>
</evidence>
<keyword evidence="7" id="KW-1185">Reference proteome</keyword>
<name>A0A9P6JKJ8_9AGAR</name>
<dbReference type="EMBL" id="MU157900">
    <property type="protein sequence ID" value="KAF9524327.1"/>
    <property type="molecule type" value="Genomic_DNA"/>
</dbReference>
<dbReference type="InterPro" id="IPR036019">
    <property type="entry name" value="MscL_channel"/>
</dbReference>
<dbReference type="Gene3D" id="1.10.1200.120">
    <property type="entry name" value="Large-conductance mechanosensitive channel, MscL, domain 1"/>
    <property type="match status" value="1"/>
</dbReference>
<evidence type="ECO:0000313" key="7">
    <source>
        <dbReference type="Proteomes" id="UP000807306"/>
    </source>
</evidence>
<dbReference type="SUPFAM" id="SSF81330">
    <property type="entry name" value="Gated mechanosensitive channel"/>
    <property type="match status" value="1"/>
</dbReference>
<dbReference type="AlphaFoldDB" id="A0A9P6JKJ8"/>
<feature type="transmembrane region" description="Helical" evidence="5">
    <location>
        <begin position="125"/>
        <end position="145"/>
    </location>
</feature>
<keyword evidence="2 5" id="KW-0812">Transmembrane</keyword>
<dbReference type="FunFam" id="1.10.1200.120:FF:000004">
    <property type="entry name" value="Ion channel, putative"/>
    <property type="match status" value="1"/>
</dbReference>
<keyword evidence="3 5" id="KW-1133">Transmembrane helix</keyword>
<dbReference type="PANTHER" id="PTHR30266">
    <property type="entry name" value="MECHANOSENSITIVE CHANNEL MSCL"/>
    <property type="match status" value="1"/>
</dbReference>
<dbReference type="Pfam" id="PF01741">
    <property type="entry name" value="MscL"/>
    <property type="match status" value="1"/>
</dbReference>
<dbReference type="GO" id="GO:0016020">
    <property type="term" value="C:membrane"/>
    <property type="evidence" value="ECO:0007669"/>
    <property type="project" value="UniProtKB-SubCell"/>
</dbReference>
<gene>
    <name evidence="6" type="ORF">CPB83DRAFT_820187</name>
</gene>
<keyword evidence="4 5" id="KW-0472">Membrane</keyword>
<comment type="caution">
    <text evidence="6">The sequence shown here is derived from an EMBL/GenBank/DDBJ whole genome shotgun (WGS) entry which is preliminary data.</text>
</comment>
<dbReference type="InterPro" id="IPR037673">
    <property type="entry name" value="MSC/AndL"/>
</dbReference>
<reference evidence="6" key="1">
    <citation type="submission" date="2020-11" db="EMBL/GenBank/DDBJ databases">
        <authorList>
            <consortium name="DOE Joint Genome Institute"/>
            <person name="Ahrendt S."/>
            <person name="Riley R."/>
            <person name="Andreopoulos W."/>
            <person name="Labutti K."/>
            <person name="Pangilinan J."/>
            <person name="Ruiz-Duenas F.J."/>
            <person name="Barrasa J.M."/>
            <person name="Sanchez-Garcia M."/>
            <person name="Camarero S."/>
            <person name="Miyauchi S."/>
            <person name="Serrano A."/>
            <person name="Linde D."/>
            <person name="Babiker R."/>
            <person name="Drula E."/>
            <person name="Ayuso-Fernandez I."/>
            <person name="Pacheco R."/>
            <person name="Padilla G."/>
            <person name="Ferreira P."/>
            <person name="Barriuso J."/>
            <person name="Kellner H."/>
            <person name="Castanera R."/>
            <person name="Alfaro M."/>
            <person name="Ramirez L."/>
            <person name="Pisabarro A.G."/>
            <person name="Kuo A."/>
            <person name="Tritt A."/>
            <person name="Lipzen A."/>
            <person name="He G."/>
            <person name="Yan M."/>
            <person name="Ng V."/>
            <person name="Cullen D."/>
            <person name="Martin F."/>
            <person name="Rosso M.-N."/>
            <person name="Henrissat B."/>
            <person name="Hibbett D."/>
            <person name="Martinez A.T."/>
            <person name="Grigoriev I.V."/>
        </authorList>
    </citation>
    <scope>NUCLEOTIDE SEQUENCE</scope>
    <source>
        <strain evidence="6">CBS 506.95</strain>
    </source>
</reference>
<evidence type="ECO:0000256" key="4">
    <source>
        <dbReference type="ARBA" id="ARBA00023136"/>
    </source>
</evidence>
<proteinExistence type="predicted"/>
<dbReference type="PANTHER" id="PTHR30266:SF2">
    <property type="entry name" value="LARGE-CONDUCTANCE MECHANOSENSITIVE CHANNEL"/>
    <property type="match status" value="1"/>
</dbReference>
<protein>
    <submittedName>
        <fullName evidence="6">Ion channel</fullName>
    </submittedName>
</protein>
<sequence length="193" mass="21880">MADQRQPSRWNSAEARTHLMNAETMVSNRVKGIWSGFLDFALRDNVLEVAVGLIVASTFTAVVNSLVSDILLPPLSLLPFMSKNIEEKFWILQRGIHGSQGYNTRKQAIDDGAVIMMYGQFINKIVDFICIGLSLYLIATLYGAFSHDSIIRHTIRCRYCRKEISEKAKRCPLCTTWMDGREDKETSALPHHD</sequence>
<dbReference type="GO" id="GO:0008381">
    <property type="term" value="F:mechanosensitive monoatomic ion channel activity"/>
    <property type="evidence" value="ECO:0007669"/>
    <property type="project" value="TreeGrafter"/>
</dbReference>
<evidence type="ECO:0000256" key="2">
    <source>
        <dbReference type="ARBA" id="ARBA00022692"/>
    </source>
</evidence>
<dbReference type="OrthoDB" id="10010920at2759"/>
<dbReference type="Proteomes" id="UP000807306">
    <property type="component" value="Unassembled WGS sequence"/>
</dbReference>
<evidence type="ECO:0000256" key="3">
    <source>
        <dbReference type="ARBA" id="ARBA00022989"/>
    </source>
</evidence>
<feature type="transmembrane region" description="Helical" evidence="5">
    <location>
        <begin position="49"/>
        <end position="72"/>
    </location>
</feature>
<accession>A0A9P6JKJ8</accession>
<organism evidence="6 7">
    <name type="scientific">Crepidotus variabilis</name>
    <dbReference type="NCBI Taxonomy" id="179855"/>
    <lineage>
        <taxon>Eukaryota</taxon>
        <taxon>Fungi</taxon>
        <taxon>Dikarya</taxon>
        <taxon>Basidiomycota</taxon>
        <taxon>Agaricomycotina</taxon>
        <taxon>Agaricomycetes</taxon>
        <taxon>Agaricomycetidae</taxon>
        <taxon>Agaricales</taxon>
        <taxon>Agaricineae</taxon>
        <taxon>Crepidotaceae</taxon>
        <taxon>Crepidotus</taxon>
    </lineage>
</organism>
<evidence type="ECO:0000256" key="1">
    <source>
        <dbReference type="ARBA" id="ARBA00004141"/>
    </source>
</evidence>
<comment type="subcellular location">
    <subcellularLocation>
        <location evidence="1">Membrane</location>
        <topology evidence="1">Multi-pass membrane protein</topology>
    </subcellularLocation>
</comment>